<accession>A0ABT6B3K8</accession>
<comment type="caution">
    <text evidence="1">The sequence shown here is derived from an EMBL/GenBank/DDBJ whole genome shotgun (WGS) entry which is preliminary data.</text>
</comment>
<sequence>MLRRALSRSPHCMCQPGGIAMYLTRHAQLFLVKRMHGTGHRHHPACQSCELEGHSSGLGELIDEAVLEPTPGPVVMNEKETAAKSRVAGETEQGKWLWATDQCIPALLAMETRP</sequence>
<evidence type="ECO:0000313" key="2">
    <source>
        <dbReference type="Proteomes" id="UP001216674"/>
    </source>
</evidence>
<organism evidence="1 2">
    <name type="scientific">Cupriavidus basilensis</name>
    <dbReference type="NCBI Taxonomy" id="68895"/>
    <lineage>
        <taxon>Bacteria</taxon>
        <taxon>Pseudomonadati</taxon>
        <taxon>Pseudomonadota</taxon>
        <taxon>Betaproteobacteria</taxon>
        <taxon>Burkholderiales</taxon>
        <taxon>Burkholderiaceae</taxon>
        <taxon>Cupriavidus</taxon>
    </lineage>
</organism>
<protein>
    <submittedName>
        <fullName evidence="1">DUF1173 family protein</fullName>
    </submittedName>
</protein>
<evidence type="ECO:0000313" key="1">
    <source>
        <dbReference type="EMBL" id="MDF3839203.1"/>
    </source>
</evidence>
<dbReference type="Pfam" id="PF06666">
    <property type="entry name" value="DUF1173"/>
    <property type="match status" value="1"/>
</dbReference>
<dbReference type="InterPro" id="IPR009553">
    <property type="entry name" value="DUF1173"/>
</dbReference>
<proteinExistence type="predicted"/>
<name>A0ABT6B3K8_9BURK</name>
<gene>
    <name evidence="1" type="ORF">P3W85_40640</name>
</gene>
<keyword evidence="2" id="KW-1185">Reference proteome</keyword>
<dbReference type="EMBL" id="JARJLM010000658">
    <property type="protein sequence ID" value="MDF3839203.1"/>
    <property type="molecule type" value="Genomic_DNA"/>
</dbReference>
<dbReference type="RefSeq" id="WP_276268969.1">
    <property type="nucleotide sequence ID" value="NZ_JARJLM010000658.1"/>
</dbReference>
<dbReference type="Proteomes" id="UP001216674">
    <property type="component" value="Unassembled WGS sequence"/>
</dbReference>
<reference evidence="1 2" key="1">
    <citation type="submission" date="2023-03" db="EMBL/GenBank/DDBJ databases">
        <title>Draft assemblies of triclosan tolerant bacteria isolated from returned activated sludge.</title>
        <authorList>
            <person name="Van Hamelsveld S."/>
        </authorList>
    </citation>
    <scope>NUCLEOTIDE SEQUENCE [LARGE SCALE GENOMIC DNA]</scope>
    <source>
        <strain evidence="1 2">GW210010_S58</strain>
    </source>
</reference>